<protein>
    <submittedName>
        <fullName evidence="2">Uncharacterized protein</fullName>
    </submittedName>
</protein>
<evidence type="ECO:0000313" key="3">
    <source>
        <dbReference type="Proteomes" id="UP000193411"/>
    </source>
</evidence>
<feature type="region of interest" description="Disordered" evidence="1">
    <location>
        <begin position="45"/>
        <end position="72"/>
    </location>
</feature>
<proteinExistence type="predicted"/>
<reference evidence="2 3" key="1">
    <citation type="submission" date="2016-07" db="EMBL/GenBank/DDBJ databases">
        <title>Pervasive Adenine N6-methylation of Active Genes in Fungi.</title>
        <authorList>
            <consortium name="DOE Joint Genome Institute"/>
            <person name="Mondo S.J."/>
            <person name="Dannebaum R.O."/>
            <person name="Kuo R.C."/>
            <person name="Labutti K."/>
            <person name="Haridas S."/>
            <person name="Kuo A."/>
            <person name="Salamov A."/>
            <person name="Ahrendt S.R."/>
            <person name="Lipzen A."/>
            <person name="Sullivan W."/>
            <person name="Andreopoulos W.B."/>
            <person name="Clum A."/>
            <person name="Lindquist E."/>
            <person name="Daum C."/>
            <person name="Ramamoorthy G.K."/>
            <person name="Gryganskyi A."/>
            <person name="Culley D."/>
            <person name="Magnuson J.K."/>
            <person name="James T.Y."/>
            <person name="O'Malley M.A."/>
            <person name="Stajich J.E."/>
            <person name="Spatafora J.W."/>
            <person name="Visel A."/>
            <person name="Grigoriev I.V."/>
        </authorList>
    </citation>
    <scope>NUCLEOTIDE SEQUENCE [LARGE SCALE GENOMIC DNA]</scope>
    <source>
        <strain evidence="2 3">PL171</strain>
    </source>
</reference>
<sequence>MCDPCSIKWSQCCQPARSATLAQPASQSLTRALALDLEFRCHATHQPKPSHASNDTGCGCPSPSRQPAVAHHAPTKHANHLANCSPPATCLSNSDCPLALACLPLPTANAAVGAALSAL</sequence>
<evidence type="ECO:0000313" key="2">
    <source>
        <dbReference type="EMBL" id="ORZ36485.1"/>
    </source>
</evidence>
<organism evidence="2 3">
    <name type="scientific">Catenaria anguillulae PL171</name>
    <dbReference type="NCBI Taxonomy" id="765915"/>
    <lineage>
        <taxon>Eukaryota</taxon>
        <taxon>Fungi</taxon>
        <taxon>Fungi incertae sedis</taxon>
        <taxon>Blastocladiomycota</taxon>
        <taxon>Blastocladiomycetes</taxon>
        <taxon>Blastocladiales</taxon>
        <taxon>Catenariaceae</taxon>
        <taxon>Catenaria</taxon>
    </lineage>
</organism>
<name>A0A1Y2HPF5_9FUNG</name>
<evidence type="ECO:0000256" key="1">
    <source>
        <dbReference type="SAM" id="MobiDB-lite"/>
    </source>
</evidence>
<dbReference type="EMBL" id="MCFL01000017">
    <property type="protein sequence ID" value="ORZ36485.1"/>
    <property type="molecule type" value="Genomic_DNA"/>
</dbReference>
<dbReference type="AlphaFoldDB" id="A0A1Y2HPF5"/>
<accession>A0A1Y2HPF5</accession>
<dbReference type="Proteomes" id="UP000193411">
    <property type="component" value="Unassembled WGS sequence"/>
</dbReference>
<comment type="caution">
    <text evidence="2">The sequence shown here is derived from an EMBL/GenBank/DDBJ whole genome shotgun (WGS) entry which is preliminary data.</text>
</comment>
<gene>
    <name evidence="2" type="ORF">BCR44DRAFT_294852</name>
</gene>
<keyword evidence="3" id="KW-1185">Reference proteome</keyword>